<dbReference type="Proteomes" id="UP001056120">
    <property type="component" value="Linkage Group LG25"/>
</dbReference>
<proteinExistence type="predicted"/>
<evidence type="ECO:0000313" key="1">
    <source>
        <dbReference type="EMBL" id="KAI3704691.1"/>
    </source>
</evidence>
<evidence type="ECO:0000313" key="2">
    <source>
        <dbReference type="Proteomes" id="UP001056120"/>
    </source>
</evidence>
<accession>A0ACB9A3W9</accession>
<dbReference type="EMBL" id="CM042042">
    <property type="protein sequence ID" value="KAI3704691.1"/>
    <property type="molecule type" value="Genomic_DNA"/>
</dbReference>
<keyword evidence="2" id="KW-1185">Reference proteome</keyword>
<name>A0ACB9A3W9_9ASTR</name>
<sequence>MVTTRIFHLLILFKTIAREFHQVLAIPSPGKVTVKKIVIEMRPNYHPEGLYDDNKVSTESKEIDNIIKQLWHVNGMCPEDNPIQKNKRRCFESKFC</sequence>
<protein>
    <submittedName>
        <fullName evidence="1">Uncharacterized protein</fullName>
    </submittedName>
</protein>
<organism evidence="1 2">
    <name type="scientific">Smallanthus sonchifolius</name>
    <dbReference type="NCBI Taxonomy" id="185202"/>
    <lineage>
        <taxon>Eukaryota</taxon>
        <taxon>Viridiplantae</taxon>
        <taxon>Streptophyta</taxon>
        <taxon>Embryophyta</taxon>
        <taxon>Tracheophyta</taxon>
        <taxon>Spermatophyta</taxon>
        <taxon>Magnoliopsida</taxon>
        <taxon>eudicotyledons</taxon>
        <taxon>Gunneridae</taxon>
        <taxon>Pentapetalae</taxon>
        <taxon>asterids</taxon>
        <taxon>campanulids</taxon>
        <taxon>Asterales</taxon>
        <taxon>Asteraceae</taxon>
        <taxon>Asteroideae</taxon>
        <taxon>Heliantheae alliance</taxon>
        <taxon>Millerieae</taxon>
        <taxon>Smallanthus</taxon>
    </lineage>
</organism>
<reference evidence="2" key="1">
    <citation type="journal article" date="2022" name="Mol. Ecol. Resour.">
        <title>The genomes of chicory, endive, great burdock and yacon provide insights into Asteraceae palaeo-polyploidization history and plant inulin production.</title>
        <authorList>
            <person name="Fan W."/>
            <person name="Wang S."/>
            <person name="Wang H."/>
            <person name="Wang A."/>
            <person name="Jiang F."/>
            <person name="Liu H."/>
            <person name="Zhao H."/>
            <person name="Xu D."/>
            <person name="Zhang Y."/>
        </authorList>
    </citation>
    <scope>NUCLEOTIDE SEQUENCE [LARGE SCALE GENOMIC DNA]</scope>
    <source>
        <strain evidence="2">cv. Yunnan</strain>
    </source>
</reference>
<gene>
    <name evidence="1" type="ORF">L1987_74918</name>
</gene>
<comment type="caution">
    <text evidence="1">The sequence shown here is derived from an EMBL/GenBank/DDBJ whole genome shotgun (WGS) entry which is preliminary data.</text>
</comment>
<reference evidence="1 2" key="2">
    <citation type="journal article" date="2022" name="Mol. Ecol. Resour.">
        <title>The genomes of chicory, endive, great burdock and yacon provide insights into Asteraceae paleo-polyploidization history and plant inulin production.</title>
        <authorList>
            <person name="Fan W."/>
            <person name="Wang S."/>
            <person name="Wang H."/>
            <person name="Wang A."/>
            <person name="Jiang F."/>
            <person name="Liu H."/>
            <person name="Zhao H."/>
            <person name="Xu D."/>
            <person name="Zhang Y."/>
        </authorList>
    </citation>
    <scope>NUCLEOTIDE SEQUENCE [LARGE SCALE GENOMIC DNA]</scope>
    <source>
        <strain evidence="2">cv. Yunnan</strain>
        <tissue evidence="1">Leaves</tissue>
    </source>
</reference>